<dbReference type="RefSeq" id="WP_382406185.1">
    <property type="nucleotide sequence ID" value="NZ_JBHSGU010000002.1"/>
</dbReference>
<evidence type="ECO:0000256" key="5">
    <source>
        <dbReference type="ARBA" id="ARBA00022692"/>
    </source>
</evidence>
<evidence type="ECO:0000256" key="3">
    <source>
        <dbReference type="ARBA" id="ARBA00022448"/>
    </source>
</evidence>
<dbReference type="Proteomes" id="UP001595897">
    <property type="component" value="Unassembled WGS sequence"/>
</dbReference>
<dbReference type="EMBL" id="JBHSGU010000002">
    <property type="protein sequence ID" value="MFC4699439.1"/>
    <property type="molecule type" value="Genomic_DNA"/>
</dbReference>
<evidence type="ECO:0000313" key="12">
    <source>
        <dbReference type="EMBL" id="MFC4699439.1"/>
    </source>
</evidence>
<evidence type="ECO:0000313" key="13">
    <source>
        <dbReference type="Proteomes" id="UP001595897"/>
    </source>
</evidence>
<evidence type="ECO:0000256" key="1">
    <source>
        <dbReference type="ARBA" id="ARBA00004141"/>
    </source>
</evidence>
<evidence type="ECO:0000256" key="6">
    <source>
        <dbReference type="ARBA" id="ARBA00022989"/>
    </source>
</evidence>
<keyword evidence="13" id="KW-1185">Reference proteome</keyword>
<evidence type="ECO:0000256" key="8">
    <source>
        <dbReference type="ARBA" id="ARBA00023136"/>
    </source>
</evidence>
<feature type="transmembrane region" description="Helical" evidence="9">
    <location>
        <begin position="44"/>
        <end position="62"/>
    </location>
</feature>
<feature type="domain" description="Cation/H+ exchanger transmembrane" evidence="10">
    <location>
        <begin position="7"/>
        <end position="348"/>
    </location>
</feature>
<dbReference type="InterPro" id="IPR036291">
    <property type="entry name" value="NAD(P)-bd_dom_sf"/>
</dbReference>
<dbReference type="SUPFAM" id="SSF51735">
    <property type="entry name" value="NAD(P)-binding Rossmann-fold domains"/>
    <property type="match status" value="1"/>
</dbReference>
<sequence>MEFLLLLVAFVCGFLCKFVSLPPLVGYLIAGFVLNALGFSTNPALVTIANLGITVMLFTIGLKLNIRDLLKHEVFFASIAHSTIWILCCAGILFLLSLVPLAHFAELRLEQLALIAFAFSFSSTVCVVKVLEESGESRTRHGKVAIGILVMQDIFAVLFLVLATGQIPSIYALALFVLIPLTPVLKRLLFEAGHGELLPLCGFVFALGGYHLFELVGIKGDLGALIFGILLAGNAKSTELSKSLLSFKDIFLIGFFLSIGLTALPDLEMTLIALLLTLLIPFKFALFFGLFSQLRLRARTSYLASLVMSNYSEFGLIVAAVAVQMGMISDQWLVIIAMSVSFSFVITSVLYKQSHNQYRRLKEPLRRFQKPRALPEDVYPSFNDVDVLVIGMGRVGKGAFSALSKVMGQAVCGMDADQEKIERLNSDGYNAIVGDGENIDLWENLDIANLKLVLLALPSIEDSSNITRQLRNAQFEGKIVAIARYEDEVQPLLDKGVDQVFNFFTDAGLGFAEESLAILQHGNLRASEAAAAERALQSN</sequence>
<feature type="transmembrane region" description="Helical" evidence="9">
    <location>
        <begin position="332"/>
        <end position="351"/>
    </location>
</feature>
<accession>A0ABV9LTF3</accession>
<feature type="domain" description="RCK N-terminal" evidence="11">
    <location>
        <begin position="387"/>
        <end position="502"/>
    </location>
</feature>
<organism evidence="12 13">
    <name type="scientific">Glaciecola siphonariae</name>
    <dbReference type="NCBI Taxonomy" id="521012"/>
    <lineage>
        <taxon>Bacteria</taxon>
        <taxon>Pseudomonadati</taxon>
        <taxon>Pseudomonadota</taxon>
        <taxon>Gammaproteobacteria</taxon>
        <taxon>Alteromonadales</taxon>
        <taxon>Alteromonadaceae</taxon>
        <taxon>Glaciecola</taxon>
    </lineage>
</organism>
<keyword evidence="6 9" id="KW-1133">Transmembrane helix</keyword>
<name>A0ABV9LTF3_9ALTE</name>
<evidence type="ECO:0000259" key="10">
    <source>
        <dbReference type="Pfam" id="PF00999"/>
    </source>
</evidence>
<comment type="caution">
    <text evidence="12">The sequence shown here is derived from an EMBL/GenBank/DDBJ whole genome shotgun (WGS) entry which is preliminary data.</text>
</comment>
<evidence type="ECO:0000256" key="2">
    <source>
        <dbReference type="ARBA" id="ARBA00005551"/>
    </source>
</evidence>
<feature type="transmembrane region" description="Helical" evidence="9">
    <location>
        <begin position="74"/>
        <end position="99"/>
    </location>
</feature>
<proteinExistence type="inferred from homology"/>
<dbReference type="InterPro" id="IPR003148">
    <property type="entry name" value="RCK_N"/>
</dbReference>
<evidence type="ECO:0000256" key="4">
    <source>
        <dbReference type="ARBA" id="ARBA00022449"/>
    </source>
</evidence>
<keyword evidence="8 9" id="KW-0472">Membrane</keyword>
<feature type="transmembrane region" description="Helical" evidence="9">
    <location>
        <begin position="111"/>
        <end position="132"/>
    </location>
</feature>
<dbReference type="PANTHER" id="PTHR42751:SF1">
    <property type="entry name" value="CATION_PROTON ANTIPORTER YBAL-RELATED"/>
    <property type="match status" value="1"/>
</dbReference>
<feature type="transmembrane region" description="Helical" evidence="9">
    <location>
        <begin position="271"/>
        <end position="291"/>
    </location>
</feature>
<keyword evidence="4" id="KW-0050">Antiport</keyword>
<keyword evidence="3" id="KW-0813">Transport</keyword>
<feature type="transmembrane region" description="Helical" evidence="9">
    <location>
        <begin position="303"/>
        <end position="326"/>
    </location>
</feature>
<dbReference type="Gene3D" id="3.40.50.720">
    <property type="entry name" value="NAD(P)-binding Rossmann-like Domain"/>
    <property type="match status" value="1"/>
</dbReference>
<gene>
    <name evidence="12" type="ORF">ACFO4O_04615</name>
</gene>
<keyword evidence="7" id="KW-0406">Ion transport</keyword>
<protein>
    <submittedName>
        <fullName evidence="12">Cation:proton antiporter</fullName>
    </submittedName>
</protein>
<dbReference type="InterPro" id="IPR038770">
    <property type="entry name" value="Na+/solute_symporter_sf"/>
</dbReference>
<dbReference type="InterPro" id="IPR006153">
    <property type="entry name" value="Cation/H_exchanger_TM"/>
</dbReference>
<evidence type="ECO:0000256" key="7">
    <source>
        <dbReference type="ARBA" id="ARBA00023065"/>
    </source>
</evidence>
<keyword evidence="5 9" id="KW-0812">Transmembrane</keyword>
<dbReference type="PANTHER" id="PTHR42751">
    <property type="entry name" value="SODIUM/HYDROGEN EXCHANGER FAMILY/TRKA DOMAIN PROTEIN"/>
    <property type="match status" value="1"/>
</dbReference>
<dbReference type="Pfam" id="PF02254">
    <property type="entry name" value="TrkA_N"/>
    <property type="match status" value="1"/>
</dbReference>
<evidence type="ECO:0000256" key="9">
    <source>
        <dbReference type="SAM" id="Phobius"/>
    </source>
</evidence>
<dbReference type="Gene3D" id="1.20.1530.20">
    <property type="match status" value="1"/>
</dbReference>
<feature type="transmembrane region" description="Helical" evidence="9">
    <location>
        <begin position="247"/>
        <end position="265"/>
    </location>
</feature>
<reference evidence="13" key="1">
    <citation type="journal article" date="2019" name="Int. J. Syst. Evol. Microbiol.">
        <title>The Global Catalogue of Microorganisms (GCM) 10K type strain sequencing project: providing services to taxonomists for standard genome sequencing and annotation.</title>
        <authorList>
            <consortium name="The Broad Institute Genomics Platform"/>
            <consortium name="The Broad Institute Genome Sequencing Center for Infectious Disease"/>
            <person name="Wu L."/>
            <person name="Ma J."/>
        </authorList>
    </citation>
    <scope>NUCLEOTIDE SEQUENCE [LARGE SCALE GENOMIC DNA]</scope>
    <source>
        <strain evidence="13">KACC 12507</strain>
    </source>
</reference>
<evidence type="ECO:0000259" key="11">
    <source>
        <dbReference type="Pfam" id="PF02254"/>
    </source>
</evidence>
<feature type="transmembrane region" description="Helical" evidence="9">
    <location>
        <begin position="219"/>
        <end position="235"/>
    </location>
</feature>
<dbReference type="Pfam" id="PF00999">
    <property type="entry name" value="Na_H_Exchanger"/>
    <property type="match status" value="1"/>
</dbReference>
<comment type="subcellular location">
    <subcellularLocation>
        <location evidence="1">Membrane</location>
        <topology evidence="1">Multi-pass membrane protein</topology>
    </subcellularLocation>
</comment>
<comment type="similarity">
    <text evidence="2">Belongs to the monovalent cation:proton antiporter 2 (CPA2) transporter (TC 2.A.37) family.</text>
</comment>